<name>A0A833RGV7_9POAL</name>
<dbReference type="EMBL" id="SWLB01000009">
    <property type="protein sequence ID" value="KAF3334418.1"/>
    <property type="molecule type" value="Genomic_DNA"/>
</dbReference>
<dbReference type="InterPro" id="IPR035892">
    <property type="entry name" value="C2_domain_sf"/>
</dbReference>
<keyword evidence="4" id="KW-1185">Reference proteome</keyword>
<dbReference type="InterPro" id="IPR000008">
    <property type="entry name" value="C2_dom"/>
</dbReference>
<feature type="region of interest" description="Disordered" evidence="1">
    <location>
        <begin position="136"/>
        <end position="163"/>
    </location>
</feature>
<dbReference type="AlphaFoldDB" id="A0A833RGV7"/>
<dbReference type="GO" id="GO:0006952">
    <property type="term" value="P:defense response"/>
    <property type="evidence" value="ECO:0007669"/>
    <property type="project" value="InterPro"/>
</dbReference>
<dbReference type="PROSITE" id="PS50004">
    <property type="entry name" value="C2"/>
    <property type="match status" value="1"/>
</dbReference>
<evidence type="ECO:0000313" key="4">
    <source>
        <dbReference type="Proteomes" id="UP000623129"/>
    </source>
</evidence>
<dbReference type="PANTHER" id="PTHR32246">
    <property type="entry name" value="INGRESSION PROTEIN FIC1"/>
    <property type="match status" value="1"/>
</dbReference>
<sequence length="341" mass="37127">MNKRSIYLKSISCKGIKSSVPFQKPSLYATVSLSATSQRHRTPVDTANGENPEWECPMRFDLATLPSDARDLFLEFNLMAGVLLLGDRLVGTAYVPVSDLIDRGSRGHVGYQVLWPDGKPNGTIQLWYQMEGSQLPQDMTYSSPESSAPPPADFSGKPSVEPGQVYPATVPVTVPFNPQLSNTGPVSYPPMPGLVPYNSEPHNPGSVEPGRVYGTPAGTEYMLYPPPPNNGLYPPPNMGFGSLVPCYPPPQSHKPLMDQAASVPTYYPPPENYGESGSMYYPPPGTQYPPANHGESGSTYYPSPGTTYPPVVGSDCCDIKYREAQEPVVAYPPPPPRYPYY</sequence>
<proteinExistence type="predicted"/>
<evidence type="ECO:0000259" key="2">
    <source>
        <dbReference type="PROSITE" id="PS50004"/>
    </source>
</evidence>
<dbReference type="CDD" id="cd04051">
    <property type="entry name" value="C2_SRC2_like"/>
    <property type="match status" value="1"/>
</dbReference>
<evidence type="ECO:0000313" key="3">
    <source>
        <dbReference type="EMBL" id="KAF3334418.1"/>
    </source>
</evidence>
<dbReference type="PANTHER" id="PTHR32246:SF169">
    <property type="entry name" value="PROTEIN SRC2-LIKE"/>
    <property type="match status" value="1"/>
</dbReference>
<feature type="domain" description="C2" evidence="2">
    <location>
        <begin position="1"/>
        <end position="111"/>
    </location>
</feature>
<dbReference type="SUPFAM" id="SSF49562">
    <property type="entry name" value="C2 domain (Calcium/lipid-binding domain, CaLB)"/>
    <property type="match status" value="1"/>
</dbReference>
<dbReference type="SMART" id="SM00239">
    <property type="entry name" value="C2"/>
    <property type="match status" value="1"/>
</dbReference>
<gene>
    <name evidence="3" type="ORF">FCM35_KLT21022</name>
</gene>
<dbReference type="Proteomes" id="UP000623129">
    <property type="component" value="Unassembled WGS sequence"/>
</dbReference>
<dbReference type="InterPro" id="IPR044750">
    <property type="entry name" value="C2_SRC2/BAP"/>
</dbReference>
<feature type="region of interest" description="Disordered" evidence="1">
    <location>
        <begin position="283"/>
        <end position="302"/>
    </location>
</feature>
<comment type="caution">
    <text evidence="3">The sequence shown here is derived from an EMBL/GenBank/DDBJ whole genome shotgun (WGS) entry which is preliminary data.</text>
</comment>
<protein>
    <submittedName>
        <fullName evidence="3">Wiskott-Aldrich syndrome protein family member 2-like protein</fullName>
    </submittedName>
</protein>
<evidence type="ECO:0000256" key="1">
    <source>
        <dbReference type="SAM" id="MobiDB-lite"/>
    </source>
</evidence>
<dbReference type="Gene3D" id="2.60.40.150">
    <property type="entry name" value="C2 domain"/>
    <property type="match status" value="1"/>
</dbReference>
<reference evidence="3" key="1">
    <citation type="submission" date="2020-01" db="EMBL/GenBank/DDBJ databases">
        <title>Genome sequence of Kobresia littledalei, the first chromosome-level genome in the family Cyperaceae.</title>
        <authorList>
            <person name="Qu G."/>
        </authorList>
    </citation>
    <scope>NUCLEOTIDE SEQUENCE</scope>
    <source>
        <strain evidence="3">C.B.Clarke</strain>
        <tissue evidence="3">Leaf</tissue>
    </source>
</reference>
<accession>A0A833RGV7</accession>
<organism evidence="3 4">
    <name type="scientific">Carex littledalei</name>
    <dbReference type="NCBI Taxonomy" id="544730"/>
    <lineage>
        <taxon>Eukaryota</taxon>
        <taxon>Viridiplantae</taxon>
        <taxon>Streptophyta</taxon>
        <taxon>Embryophyta</taxon>
        <taxon>Tracheophyta</taxon>
        <taxon>Spermatophyta</taxon>
        <taxon>Magnoliopsida</taxon>
        <taxon>Liliopsida</taxon>
        <taxon>Poales</taxon>
        <taxon>Cyperaceae</taxon>
        <taxon>Cyperoideae</taxon>
        <taxon>Cariceae</taxon>
        <taxon>Carex</taxon>
        <taxon>Carex subgen. Euthyceras</taxon>
    </lineage>
</organism>
<dbReference type="Pfam" id="PF00168">
    <property type="entry name" value="C2"/>
    <property type="match status" value="1"/>
</dbReference>
<dbReference type="OrthoDB" id="1068731at2759"/>